<dbReference type="GO" id="GO:0032259">
    <property type="term" value="P:methylation"/>
    <property type="evidence" value="ECO:0007669"/>
    <property type="project" value="UniProtKB-KW"/>
</dbReference>
<dbReference type="AlphaFoldDB" id="A0A6C7ED54"/>
<dbReference type="RefSeq" id="WP_015443179.1">
    <property type="nucleotide sequence ID" value="NC_020520.1"/>
</dbReference>
<dbReference type="InterPro" id="IPR029063">
    <property type="entry name" value="SAM-dependent_MTases_sf"/>
</dbReference>
<dbReference type="SUPFAM" id="SSF53335">
    <property type="entry name" value="S-adenosyl-L-methionine-dependent methyltransferases"/>
    <property type="match status" value="1"/>
</dbReference>
<name>A0A6C7ED54_ILUCY</name>
<dbReference type="Pfam" id="PF08241">
    <property type="entry name" value="Methyltransf_11"/>
    <property type="match status" value="1"/>
</dbReference>
<dbReference type="GO" id="GO:0008757">
    <property type="term" value="F:S-adenosylmethionine-dependent methyltransferase activity"/>
    <property type="evidence" value="ECO:0007669"/>
    <property type="project" value="InterPro"/>
</dbReference>
<protein>
    <submittedName>
        <fullName evidence="2">Putative methyltransferase</fullName>
        <ecNumber evidence="2">2.1.1.-</ecNumber>
    </submittedName>
</protein>
<keyword evidence="2" id="KW-0489">Methyltransferase</keyword>
<organism evidence="2 3">
    <name type="scientific">Ilumatobacter coccineus (strain NBRC 103263 / KCTC 29153 / YM16-304)</name>
    <dbReference type="NCBI Taxonomy" id="1313172"/>
    <lineage>
        <taxon>Bacteria</taxon>
        <taxon>Bacillati</taxon>
        <taxon>Actinomycetota</taxon>
        <taxon>Acidimicrobiia</taxon>
        <taxon>Acidimicrobiales</taxon>
        <taxon>Ilumatobacteraceae</taxon>
        <taxon>Ilumatobacter</taxon>
    </lineage>
</organism>
<evidence type="ECO:0000313" key="3">
    <source>
        <dbReference type="Proteomes" id="UP000011863"/>
    </source>
</evidence>
<dbReference type="Proteomes" id="UP000011863">
    <property type="component" value="Chromosome"/>
</dbReference>
<accession>A0A6C7ED54</accession>
<reference evidence="2 3" key="1">
    <citation type="journal article" date="2013" name="Int. J. Syst. Evol. Microbiol.">
        <title>Ilumatobacter nonamiense sp. nov. and Ilumatobacter coccineum sp. nov., isolated from seashore sand.</title>
        <authorList>
            <person name="Matsumoto A."/>
            <person name="Kasai H."/>
            <person name="Matsuo Y."/>
            <person name="Shizuri Y."/>
            <person name="Ichikawa N."/>
            <person name="Fujita N."/>
            <person name="Omura S."/>
            <person name="Takahashi Y."/>
        </authorList>
    </citation>
    <scope>NUCLEOTIDE SEQUENCE [LARGE SCALE GENOMIC DNA]</scope>
    <source>
        <strain evidence="3">NBRC 103263 / KCTC 29153 / YM16-304</strain>
    </source>
</reference>
<gene>
    <name evidence="2" type="ORF">YM304_36180</name>
</gene>
<dbReference type="EC" id="2.1.1.-" evidence="2"/>
<dbReference type="Gene3D" id="3.40.50.150">
    <property type="entry name" value="Vaccinia Virus protein VP39"/>
    <property type="match status" value="1"/>
</dbReference>
<sequence>MGDEGAVVRRDLLAYYDDEAATGARRPVSGYRVELRDRFVELLVGEGRRSVLDIGAGPGSDAAGFTDAGIAYRGVDLAPANAALAKRSGHDVLAASLFDLPFPPDLFDAGWSMSTMMHVPDGEAVDALREIVRPLVSGAPLAVGSWGGSLGEIVSTKHDDESRRRLFCLRTWEQNRELLEEVGTIEHHEVWETGAPGWEYQFAIVRVA</sequence>
<feature type="domain" description="Methyltransferase type 11" evidence="1">
    <location>
        <begin position="52"/>
        <end position="139"/>
    </location>
</feature>
<dbReference type="EMBL" id="AP012057">
    <property type="protein sequence ID" value="BAN03932.1"/>
    <property type="molecule type" value="Genomic_DNA"/>
</dbReference>
<dbReference type="InterPro" id="IPR013216">
    <property type="entry name" value="Methyltransf_11"/>
</dbReference>
<keyword evidence="2" id="KW-0808">Transferase</keyword>
<dbReference type="KEGG" id="aym:YM304_36180"/>
<keyword evidence="3" id="KW-1185">Reference proteome</keyword>
<evidence type="ECO:0000259" key="1">
    <source>
        <dbReference type="Pfam" id="PF08241"/>
    </source>
</evidence>
<evidence type="ECO:0000313" key="2">
    <source>
        <dbReference type="EMBL" id="BAN03932.1"/>
    </source>
</evidence>
<proteinExistence type="predicted"/>